<evidence type="ECO:0000259" key="10">
    <source>
        <dbReference type="PROSITE" id="PS51194"/>
    </source>
</evidence>
<dbReference type="PANTHER" id="PTHR47964:SF1">
    <property type="entry name" value="ATP-DEPENDENT DNA HELICASE HOMOLOG RECG, CHLOROPLASTIC"/>
    <property type="match status" value="1"/>
</dbReference>
<keyword evidence="4 11" id="KW-0347">Helicase</keyword>
<dbReference type="InterPro" id="IPR014001">
    <property type="entry name" value="Helicase_ATP-bd"/>
</dbReference>
<evidence type="ECO:0000256" key="8">
    <source>
        <dbReference type="SAM" id="MobiDB-lite"/>
    </source>
</evidence>
<keyword evidence="3 11" id="KW-0378">Hydrolase</keyword>
<dbReference type="InterPro" id="IPR047112">
    <property type="entry name" value="RecG/Mfd"/>
</dbReference>
<dbReference type="SMART" id="SM00490">
    <property type="entry name" value="HELICc"/>
    <property type="match status" value="1"/>
</dbReference>
<evidence type="ECO:0000313" key="12">
    <source>
        <dbReference type="Proteomes" id="UP001160334"/>
    </source>
</evidence>
<reference evidence="11 12" key="1">
    <citation type="submission" date="2023-04" db="EMBL/GenBank/DDBJ databases">
        <title>Forest soil microbial communities from Buena Vista Peninsula, Colon Province, Panama.</title>
        <authorList>
            <person name="Bouskill N."/>
        </authorList>
    </citation>
    <scope>NUCLEOTIDE SEQUENCE [LARGE SCALE GENOMIC DNA]</scope>
    <source>
        <strain evidence="11 12">CFH S0262</strain>
    </source>
</reference>
<keyword evidence="12" id="KW-1185">Reference proteome</keyword>
<feature type="domain" description="Helicase ATP-binding" evidence="9">
    <location>
        <begin position="469"/>
        <end position="633"/>
    </location>
</feature>
<evidence type="ECO:0000256" key="5">
    <source>
        <dbReference type="ARBA" id="ARBA00022840"/>
    </source>
</evidence>
<gene>
    <name evidence="11" type="ORF">M2280_005262</name>
</gene>
<feature type="region of interest" description="Disordered" evidence="8">
    <location>
        <begin position="73"/>
        <end position="168"/>
    </location>
</feature>
<dbReference type="InterPro" id="IPR011545">
    <property type="entry name" value="DEAD/DEAH_box_helicase_dom"/>
</dbReference>
<dbReference type="PANTHER" id="PTHR47964">
    <property type="entry name" value="ATP-DEPENDENT DNA HELICASE HOMOLOG RECG, CHLOROPLASTIC"/>
    <property type="match status" value="1"/>
</dbReference>
<keyword evidence="7" id="KW-0234">DNA repair</keyword>
<dbReference type="InterPro" id="IPR027417">
    <property type="entry name" value="P-loop_NTPase"/>
</dbReference>
<dbReference type="PROSITE" id="PS51194">
    <property type="entry name" value="HELICASE_CTER"/>
    <property type="match status" value="1"/>
</dbReference>
<dbReference type="Gene3D" id="3.40.50.300">
    <property type="entry name" value="P-loop containing nucleotide triphosphate hydrolases"/>
    <property type="match status" value="2"/>
</dbReference>
<dbReference type="InterPro" id="IPR012340">
    <property type="entry name" value="NA-bd_OB-fold"/>
</dbReference>
<dbReference type="EC" id="3.6.4.12" evidence="11"/>
<name>A0ABT6MI51_9NOCA</name>
<evidence type="ECO:0000256" key="4">
    <source>
        <dbReference type="ARBA" id="ARBA00022806"/>
    </source>
</evidence>
<dbReference type="Pfam" id="PF00271">
    <property type="entry name" value="Helicase_C"/>
    <property type="match status" value="1"/>
</dbReference>
<keyword evidence="1" id="KW-0547">Nucleotide-binding</keyword>
<keyword evidence="6" id="KW-0238">DNA-binding</keyword>
<proteinExistence type="predicted"/>
<dbReference type="InterPro" id="IPR001650">
    <property type="entry name" value="Helicase_C-like"/>
</dbReference>
<dbReference type="Pfam" id="PF00270">
    <property type="entry name" value="DEAD"/>
    <property type="match status" value="1"/>
</dbReference>
<feature type="compositionally biased region" description="Basic and acidic residues" evidence="8">
    <location>
        <begin position="156"/>
        <end position="166"/>
    </location>
</feature>
<feature type="compositionally biased region" description="Pro residues" evidence="8">
    <location>
        <begin position="86"/>
        <end position="99"/>
    </location>
</feature>
<dbReference type="Pfam" id="PF19833">
    <property type="entry name" value="RecG_dom3_C"/>
    <property type="match status" value="1"/>
</dbReference>
<dbReference type="Proteomes" id="UP001160334">
    <property type="component" value="Unassembled WGS sequence"/>
</dbReference>
<dbReference type="SUPFAM" id="SSF52540">
    <property type="entry name" value="P-loop containing nucleoside triphosphate hydrolases"/>
    <property type="match status" value="2"/>
</dbReference>
<keyword evidence="2" id="KW-0227">DNA damage</keyword>
<evidence type="ECO:0000256" key="3">
    <source>
        <dbReference type="ARBA" id="ARBA00022801"/>
    </source>
</evidence>
<evidence type="ECO:0000256" key="1">
    <source>
        <dbReference type="ARBA" id="ARBA00022741"/>
    </source>
</evidence>
<protein>
    <submittedName>
        <fullName evidence="11">ATP-dependent DNA helicase RecG</fullName>
        <ecNumber evidence="11">3.6.4.12</ecNumber>
    </submittedName>
</protein>
<evidence type="ECO:0000256" key="7">
    <source>
        <dbReference type="ARBA" id="ARBA00023204"/>
    </source>
</evidence>
<evidence type="ECO:0000256" key="6">
    <source>
        <dbReference type="ARBA" id="ARBA00023125"/>
    </source>
</evidence>
<dbReference type="SUPFAM" id="SSF50249">
    <property type="entry name" value="Nucleic acid-binding proteins"/>
    <property type="match status" value="1"/>
</dbReference>
<evidence type="ECO:0000259" key="9">
    <source>
        <dbReference type="PROSITE" id="PS51192"/>
    </source>
</evidence>
<evidence type="ECO:0000256" key="2">
    <source>
        <dbReference type="ARBA" id="ARBA00022763"/>
    </source>
</evidence>
<dbReference type="RefSeq" id="WP_280763260.1">
    <property type="nucleotide sequence ID" value="NZ_JARXVC010000017.1"/>
</dbReference>
<keyword evidence="5" id="KW-0067">ATP-binding</keyword>
<organism evidence="11 12">
    <name type="scientific">Prescottella agglutinans</name>
    <dbReference type="NCBI Taxonomy" id="1644129"/>
    <lineage>
        <taxon>Bacteria</taxon>
        <taxon>Bacillati</taxon>
        <taxon>Actinomycetota</taxon>
        <taxon>Actinomycetes</taxon>
        <taxon>Mycobacteriales</taxon>
        <taxon>Nocardiaceae</taxon>
        <taxon>Prescottella</taxon>
    </lineage>
</organism>
<dbReference type="InterPro" id="IPR045562">
    <property type="entry name" value="RecG_dom3_C"/>
</dbReference>
<dbReference type="GO" id="GO:0003678">
    <property type="term" value="F:DNA helicase activity"/>
    <property type="evidence" value="ECO:0007669"/>
    <property type="project" value="UniProtKB-EC"/>
</dbReference>
<dbReference type="CDD" id="cd17992">
    <property type="entry name" value="DEXHc_RecG"/>
    <property type="match status" value="1"/>
</dbReference>
<sequence length="894" mass="95342">MTASDHDLRTAVEMLLRSGVRAPVLAAAARSSQWHESVTVRVRATLSEHTDELAAAGIDTVALLNAAPRSAVAPPQQRPMFGTGPATPPADPALRPPTTAPRDAGFGAGPTAASADPALRVPTAARTIGFGAGPATAPLDPALRPRQGTPKPQHTRPADRPRHDVDIPDIPTLSAAAVLNQPSHKPPLEFEATLDGLRGVPIDDLAGIRDDAGVGDKELERLTAAGIATVYDLMMRIPLRYIDRSEITPMGALRPGMKNIATVGKVLSTKSDWGKKYARIEIGAGPYRVTSMQFQQPWMAQRFRRDDLVLMWGDVTDWEGFVQMPGALIAPMRDATAPFVPVYPQSDKHQVSTWTLHRAALDALRRLPALDDPVPDTIRTARALPGRLEALRAVHVPDNAADATAGRNRLAYDELLRMQLAMGVQRNAARQQPAVVHAPTGKLTRPWMESLPWPLTGAQNRVLKEIAEDLRAPAPMKRLLQGDVGAGKTAVAICAMLQAVEGGHQAALMAPIGVLVQQHYEEIAEACEQLGLRAVLVPGKNKPKARREALAGLASGEIHIAVGTTGLLSDDVQFKSLGLAVIDEQHRFGVNQRAALLAKGPGGAIADELGATATPIPRTAAMTQFGDVDISILDELPPGRTPIQTRWEPVVPLDDPNHTHWKFVRDQITAGRQAFVVCPLVAEPETKAGQESEAQAAAAMETAATLADGALSGLRIGLVTGRQKPADRAEVMHDFTTGELDVLVATTVIEVGVSVPNATTITILDAGNFGLAQLHQLRGRVGRGKHAGFCVLTGEVSDVGRARMDAMCETTDGFKLANVDLELRGPGALAGTAQAGHRAGLLVADLLADAELMHAARADAQQMLTTDPQLLRRPTLRAEVERALGEDAHYLRRS</sequence>
<evidence type="ECO:0000313" key="11">
    <source>
        <dbReference type="EMBL" id="MDH6284011.1"/>
    </source>
</evidence>
<dbReference type="SMART" id="SM00487">
    <property type="entry name" value="DEXDc"/>
    <property type="match status" value="1"/>
</dbReference>
<feature type="domain" description="Helicase C-terminal" evidence="10">
    <location>
        <begin position="670"/>
        <end position="822"/>
    </location>
</feature>
<dbReference type="GO" id="GO:0016787">
    <property type="term" value="F:hydrolase activity"/>
    <property type="evidence" value="ECO:0007669"/>
    <property type="project" value="UniProtKB-KW"/>
</dbReference>
<dbReference type="PROSITE" id="PS51192">
    <property type="entry name" value="HELICASE_ATP_BIND_1"/>
    <property type="match status" value="1"/>
</dbReference>
<dbReference type="EMBL" id="JARXVC010000017">
    <property type="protein sequence ID" value="MDH6284011.1"/>
    <property type="molecule type" value="Genomic_DNA"/>
</dbReference>
<accession>A0ABT6MI51</accession>
<comment type="caution">
    <text evidence="11">The sequence shown here is derived from an EMBL/GenBank/DDBJ whole genome shotgun (WGS) entry which is preliminary data.</text>
</comment>